<comment type="caution">
    <text evidence="1">The sequence shown here is derived from an EMBL/GenBank/DDBJ whole genome shotgun (WGS) entry which is preliminary data.</text>
</comment>
<evidence type="ECO:0000313" key="1">
    <source>
        <dbReference type="EMBL" id="MBW0470978.1"/>
    </source>
</evidence>
<dbReference type="EMBL" id="AVOT02002617">
    <property type="protein sequence ID" value="MBW0470978.1"/>
    <property type="molecule type" value="Genomic_DNA"/>
</dbReference>
<keyword evidence="2" id="KW-1185">Reference proteome</keyword>
<accession>A0A9Q3GKL6</accession>
<gene>
    <name evidence="1" type="ORF">O181_010693</name>
</gene>
<evidence type="ECO:0000313" key="2">
    <source>
        <dbReference type="Proteomes" id="UP000765509"/>
    </source>
</evidence>
<name>A0A9Q3GKL6_9BASI</name>
<reference evidence="1" key="1">
    <citation type="submission" date="2021-03" db="EMBL/GenBank/DDBJ databases">
        <title>Draft genome sequence of rust myrtle Austropuccinia psidii MF-1, a brazilian biotype.</title>
        <authorList>
            <person name="Quecine M.C."/>
            <person name="Pachon D.M.R."/>
            <person name="Bonatelli M.L."/>
            <person name="Correr F.H."/>
            <person name="Franceschini L.M."/>
            <person name="Leite T.F."/>
            <person name="Margarido G.R.A."/>
            <person name="Almeida C.A."/>
            <person name="Ferrarezi J.A."/>
            <person name="Labate C.A."/>
        </authorList>
    </citation>
    <scope>NUCLEOTIDE SEQUENCE</scope>
    <source>
        <strain evidence="1">MF-1</strain>
    </source>
</reference>
<sequence length="189" mass="22228">MSKFPKKTQKQFAELQASHERMKASTASMDKIVKTFQEGHAQLSRASEQTNKRLNQVFEEQHHRKRGRDCLNQYMKELFNVYHNMKPQPQGHVMDNPYHQEDIKLATILVNKKRYSSQYQDGDNMYYSEQEALKHIPEPSSWPKFSATGGYDNMELIDYIDEIFIDVPSIPDYWTNARLNRELKGHASI</sequence>
<protein>
    <submittedName>
        <fullName evidence="1">Uncharacterized protein</fullName>
    </submittedName>
</protein>
<proteinExistence type="predicted"/>
<dbReference type="Proteomes" id="UP000765509">
    <property type="component" value="Unassembled WGS sequence"/>
</dbReference>
<organism evidence="1 2">
    <name type="scientific">Austropuccinia psidii MF-1</name>
    <dbReference type="NCBI Taxonomy" id="1389203"/>
    <lineage>
        <taxon>Eukaryota</taxon>
        <taxon>Fungi</taxon>
        <taxon>Dikarya</taxon>
        <taxon>Basidiomycota</taxon>
        <taxon>Pucciniomycotina</taxon>
        <taxon>Pucciniomycetes</taxon>
        <taxon>Pucciniales</taxon>
        <taxon>Sphaerophragmiaceae</taxon>
        <taxon>Austropuccinia</taxon>
    </lineage>
</organism>
<dbReference type="AlphaFoldDB" id="A0A9Q3GKL6"/>